<feature type="region of interest" description="Disordered" evidence="1">
    <location>
        <begin position="1"/>
        <end position="28"/>
    </location>
</feature>
<evidence type="ECO:0000313" key="3">
    <source>
        <dbReference type="Proteomes" id="UP000032702"/>
    </source>
</evidence>
<organism evidence="2 3">
    <name type="scientific">Stigmatella aurantiaca (strain DW4/3-1)</name>
    <dbReference type="NCBI Taxonomy" id="378806"/>
    <lineage>
        <taxon>Bacteria</taxon>
        <taxon>Pseudomonadati</taxon>
        <taxon>Myxococcota</taxon>
        <taxon>Myxococcia</taxon>
        <taxon>Myxococcales</taxon>
        <taxon>Cystobacterineae</taxon>
        <taxon>Archangiaceae</taxon>
        <taxon>Stigmatella</taxon>
    </lineage>
</organism>
<comment type="caution">
    <text evidence="2">The sequence shown here is derived from an EMBL/GenBank/DDBJ whole genome shotgun (WGS) entry which is preliminary data.</text>
</comment>
<gene>
    <name evidence="2" type="ORF">STIAU_7266</name>
</gene>
<dbReference type="AlphaFoldDB" id="Q090F8"/>
<feature type="compositionally biased region" description="Polar residues" evidence="1">
    <location>
        <begin position="8"/>
        <end position="17"/>
    </location>
</feature>
<feature type="non-terminal residue" evidence="2">
    <location>
        <position position="1"/>
    </location>
</feature>
<reference evidence="2 3" key="1">
    <citation type="submission" date="2006-04" db="EMBL/GenBank/DDBJ databases">
        <authorList>
            <person name="Nierman W.C."/>
        </authorList>
    </citation>
    <scope>NUCLEOTIDE SEQUENCE [LARGE SCALE GENOMIC DNA]</scope>
    <source>
        <strain evidence="2 3">DW4/3-1</strain>
    </source>
</reference>
<protein>
    <submittedName>
        <fullName evidence="2">Uncharacterized protein</fullName>
    </submittedName>
</protein>
<dbReference type="EMBL" id="AAMD01000064">
    <property type="protein sequence ID" value="EAU66108.1"/>
    <property type="molecule type" value="Genomic_DNA"/>
</dbReference>
<dbReference type="Proteomes" id="UP000032702">
    <property type="component" value="Unassembled WGS sequence"/>
</dbReference>
<name>Q090F8_STIAD</name>
<evidence type="ECO:0000256" key="1">
    <source>
        <dbReference type="SAM" id="MobiDB-lite"/>
    </source>
</evidence>
<proteinExistence type="predicted"/>
<evidence type="ECO:0000313" key="2">
    <source>
        <dbReference type="EMBL" id="EAU66108.1"/>
    </source>
</evidence>
<sequence length="28" mass="2739">EEAARVNSRASITTSGNPAAPGASNGRP</sequence>
<accession>Q090F8</accession>